<organism evidence="7 8">
    <name type="scientific">Prolixibacter denitrificans</name>
    <dbReference type="NCBI Taxonomy" id="1541063"/>
    <lineage>
        <taxon>Bacteria</taxon>
        <taxon>Pseudomonadati</taxon>
        <taxon>Bacteroidota</taxon>
        <taxon>Bacteroidia</taxon>
        <taxon>Marinilabiliales</taxon>
        <taxon>Prolixibacteraceae</taxon>
        <taxon>Prolixibacter</taxon>
    </lineage>
</organism>
<reference evidence="7 8" key="1">
    <citation type="submission" date="2018-03" db="EMBL/GenBank/DDBJ databases">
        <title>Genomic Encyclopedia of Archaeal and Bacterial Type Strains, Phase II (KMG-II): from individual species to whole genera.</title>
        <authorList>
            <person name="Goeker M."/>
        </authorList>
    </citation>
    <scope>NUCLEOTIDE SEQUENCE [LARGE SCALE GENOMIC DNA]</scope>
    <source>
        <strain evidence="7 8">DSM 27267</strain>
    </source>
</reference>
<evidence type="ECO:0000313" key="7">
    <source>
        <dbReference type="EMBL" id="PSK82029.1"/>
    </source>
</evidence>
<dbReference type="Pfam" id="PF00126">
    <property type="entry name" value="HTH_1"/>
    <property type="match status" value="1"/>
</dbReference>
<evidence type="ECO:0000313" key="9">
    <source>
        <dbReference type="Proteomes" id="UP000396862"/>
    </source>
</evidence>
<dbReference type="InterPro" id="IPR005119">
    <property type="entry name" value="LysR_subst-bd"/>
</dbReference>
<dbReference type="InterPro" id="IPR036390">
    <property type="entry name" value="WH_DNA-bd_sf"/>
</dbReference>
<evidence type="ECO:0000313" key="8">
    <source>
        <dbReference type="Proteomes" id="UP000240621"/>
    </source>
</evidence>
<feature type="domain" description="HTH lysR-type" evidence="5">
    <location>
        <begin position="1"/>
        <end position="60"/>
    </location>
</feature>
<sequence>MNYTIQQLRIFLKVVQVNSITKASEELFMTQPAVSIQLKKFQEHFDIPLTEVIGRRLYITEFGYEVAEMAERAMNELNALQFKTREYQGKLTGRLRLSSASTGKYVIPYFLADFVEKYPGIDLRLDVTNKNMVVESILQNEVDFALVSVMPENIELEEEKLIDNKLYLIGNTPNYQKEKPLIYREPGSATRIQMEKYYNVHEKKSRKKLELTSNEAVKEAIIAGLGYSILPLIGVKNELINHQLFILPSKDLPVHTFWRLVWLKSKKLSPVAQAYLEFIKASKEEIIRKHFSWYSNYR</sequence>
<dbReference type="Gene3D" id="1.10.10.10">
    <property type="entry name" value="Winged helix-like DNA-binding domain superfamily/Winged helix DNA-binding domain"/>
    <property type="match status" value="1"/>
</dbReference>
<dbReference type="EMBL" id="BLAU01000001">
    <property type="protein sequence ID" value="GET22621.1"/>
    <property type="molecule type" value="Genomic_DNA"/>
</dbReference>
<dbReference type="GO" id="GO:0000976">
    <property type="term" value="F:transcription cis-regulatory region binding"/>
    <property type="evidence" value="ECO:0007669"/>
    <property type="project" value="TreeGrafter"/>
</dbReference>
<dbReference type="Pfam" id="PF03466">
    <property type="entry name" value="LysR_substrate"/>
    <property type="match status" value="1"/>
</dbReference>
<dbReference type="EMBL" id="PYGC01000007">
    <property type="protein sequence ID" value="PSK82029.1"/>
    <property type="molecule type" value="Genomic_DNA"/>
</dbReference>
<dbReference type="PROSITE" id="PS50931">
    <property type="entry name" value="HTH_LYSR"/>
    <property type="match status" value="1"/>
</dbReference>
<dbReference type="InterPro" id="IPR000847">
    <property type="entry name" value="LysR_HTH_N"/>
</dbReference>
<evidence type="ECO:0000259" key="5">
    <source>
        <dbReference type="PROSITE" id="PS50931"/>
    </source>
</evidence>
<gene>
    <name evidence="7" type="ORF">CLV93_107143</name>
    <name evidence="6" type="ORF">JCM18694_28670</name>
</gene>
<keyword evidence="9" id="KW-1185">Reference proteome</keyword>
<keyword evidence="4" id="KW-0804">Transcription</keyword>
<dbReference type="Proteomes" id="UP000240621">
    <property type="component" value="Unassembled WGS sequence"/>
</dbReference>
<comment type="similarity">
    <text evidence="1">Belongs to the LysR transcriptional regulatory family.</text>
</comment>
<evidence type="ECO:0000256" key="3">
    <source>
        <dbReference type="ARBA" id="ARBA00023125"/>
    </source>
</evidence>
<dbReference type="InterPro" id="IPR036388">
    <property type="entry name" value="WH-like_DNA-bd_sf"/>
</dbReference>
<evidence type="ECO:0000313" key="6">
    <source>
        <dbReference type="EMBL" id="GET22621.1"/>
    </source>
</evidence>
<keyword evidence="3 7" id="KW-0238">DNA-binding</keyword>
<evidence type="ECO:0000256" key="1">
    <source>
        <dbReference type="ARBA" id="ARBA00009437"/>
    </source>
</evidence>
<dbReference type="OrthoDB" id="9803735at2"/>
<evidence type="ECO:0000256" key="4">
    <source>
        <dbReference type="ARBA" id="ARBA00023163"/>
    </source>
</evidence>
<comment type="caution">
    <text evidence="7">The sequence shown here is derived from an EMBL/GenBank/DDBJ whole genome shotgun (WGS) entry which is preliminary data.</text>
</comment>
<reference evidence="6 9" key="2">
    <citation type="submission" date="2019-10" db="EMBL/GenBank/DDBJ databases">
        <title>Prolixibacter strains distinguished by the presence of nitrate reductase genes were adept at nitrate-dependent anaerobic corrosion of metallic iron and carbon steel.</title>
        <authorList>
            <person name="Iino T."/>
            <person name="Shono N."/>
            <person name="Ito K."/>
            <person name="Nakamura R."/>
            <person name="Sueoka K."/>
            <person name="Harayama S."/>
            <person name="Ohkuma M."/>
        </authorList>
    </citation>
    <scope>NUCLEOTIDE SEQUENCE [LARGE SCALE GENOMIC DNA]</scope>
    <source>
        <strain evidence="6 9">MIC1-1</strain>
    </source>
</reference>
<dbReference type="PANTHER" id="PTHR30126">
    <property type="entry name" value="HTH-TYPE TRANSCRIPTIONAL REGULATOR"/>
    <property type="match status" value="1"/>
</dbReference>
<dbReference type="GO" id="GO:0003700">
    <property type="term" value="F:DNA-binding transcription factor activity"/>
    <property type="evidence" value="ECO:0007669"/>
    <property type="project" value="InterPro"/>
</dbReference>
<name>A0A2P8CAM8_9BACT</name>
<dbReference type="SUPFAM" id="SSF46785">
    <property type="entry name" value="Winged helix' DNA-binding domain"/>
    <property type="match status" value="1"/>
</dbReference>
<dbReference type="Gene3D" id="3.40.190.290">
    <property type="match status" value="1"/>
</dbReference>
<dbReference type="AlphaFoldDB" id="A0A2P8CAM8"/>
<dbReference type="PANTHER" id="PTHR30126:SF5">
    <property type="entry name" value="HTH-TYPE TRANSCRIPTIONAL ACTIVATOR CMPR"/>
    <property type="match status" value="1"/>
</dbReference>
<accession>A0A2P8CAM8</accession>
<dbReference type="Proteomes" id="UP000396862">
    <property type="component" value="Unassembled WGS sequence"/>
</dbReference>
<dbReference type="SUPFAM" id="SSF53850">
    <property type="entry name" value="Periplasmic binding protein-like II"/>
    <property type="match status" value="1"/>
</dbReference>
<evidence type="ECO:0000256" key="2">
    <source>
        <dbReference type="ARBA" id="ARBA00023015"/>
    </source>
</evidence>
<keyword evidence="2" id="KW-0805">Transcription regulation</keyword>
<protein>
    <submittedName>
        <fullName evidence="7">DNA-binding transcriptional LysR family regulator</fullName>
    </submittedName>
    <submittedName>
        <fullName evidence="6">Transcriptional regulator</fullName>
    </submittedName>
</protein>
<dbReference type="RefSeq" id="WP_106542825.1">
    <property type="nucleotide sequence ID" value="NZ_BLAU01000001.1"/>
</dbReference>
<proteinExistence type="inferred from homology"/>